<evidence type="ECO:0000256" key="1">
    <source>
        <dbReference type="SAM" id="MobiDB-lite"/>
    </source>
</evidence>
<protein>
    <recommendedName>
        <fullName evidence="5">Conjugal transfer protein</fullName>
    </recommendedName>
</protein>
<name>A0A507ZUZ6_9ACTO</name>
<sequence>MTQPPASTPPHGGPDPSQIDPAALAAAMAYLQQQGAPQQQPMPQQPAPGKKEKKTGFFRKKKQEPAQEIRNTREEDGEKDGQENGLAGAIKRFFTPASKNKDGKDGKSSLSSTLRRAQIYGGRRKYAVFLLALVAATTAFSMLSLIIASQSVTKNDVSAEVANQLEKQGAGFPSGQAVQWAGQVVRVMGTYDEASRDDYANQVSQFLSSGMDEMAGWNGKGHQQVAFVSVNPQPRIIDGSHAVVTAAYQTSEGKWGCMAVPTFAYKPSTYGTDTTWAFTLSALPTPTACAARTGLPKLPSVKSDAKEDDDTANTLAADFYPSFFAAWAASEDATLAQYTVDGFTTVGLGGAMESTPPPTIGDVKLLVDNKGKADTALATVEVTWTVTGSTSTRTVTYEMQMKHVGTKWLVASEPVPAYQSVSGSTAQIPAPEASDSPVPYGNEQPTPQTPNEGATTGSGDQTTAPTDSGTSAEG</sequence>
<dbReference type="Proteomes" id="UP000319010">
    <property type="component" value="Unassembled WGS sequence"/>
</dbReference>
<feature type="region of interest" description="Disordered" evidence="1">
    <location>
        <begin position="1"/>
        <end position="84"/>
    </location>
</feature>
<feature type="compositionally biased region" description="Basic residues" evidence="1">
    <location>
        <begin position="51"/>
        <end position="62"/>
    </location>
</feature>
<organism evidence="3 4">
    <name type="scientific">Actinomyces johnsonii</name>
    <dbReference type="NCBI Taxonomy" id="544581"/>
    <lineage>
        <taxon>Bacteria</taxon>
        <taxon>Bacillati</taxon>
        <taxon>Actinomycetota</taxon>
        <taxon>Actinomycetes</taxon>
        <taxon>Actinomycetales</taxon>
        <taxon>Actinomycetaceae</taxon>
        <taxon>Actinomyces</taxon>
    </lineage>
</organism>
<proteinExistence type="predicted"/>
<dbReference type="EMBL" id="VICB01000031">
    <property type="protein sequence ID" value="TQD41249.1"/>
    <property type="molecule type" value="Genomic_DNA"/>
</dbReference>
<evidence type="ECO:0000313" key="4">
    <source>
        <dbReference type="Proteomes" id="UP000319010"/>
    </source>
</evidence>
<gene>
    <name evidence="3" type="ORF">FK256_14045</name>
</gene>
<keyword evidence="2" id="KW-0812">Transmembrane</keyword>
<feature type="compositionally biased region" description="Low complexity" evidence="1">
    <location>
        <begin position="22"/>
        <end position="42"/>
    </location>
</feature>
<feature type="compositionally biased region" description="Pro residues" evidence="1">
    <location>
        <begin position="1"/>
        <end position="13"/>
    </location>
</feature>
<evidence type="ECO:0008006" key="5">
    <source>
        <dbReference type="Google" id="ProtNLM"/>
    </source>
</evidence>
<keyword evidence="2" id="KW-1133">Transmembrane helix</keyword>
<reference evidence="3 4" key="1">
    <citation type="submission" date="2019-06" db="EMBL/GenBank/DDBJ databases">
        <title>Draft genome sequence of Actinomyces johnsonii CCUG 34287T.</title>
        <authorList>
            <person name="Salva-Serra F."/>
            <person name="Cardew S."/>
            <person name="Moore E."/>
        </authorList>
    </citation>
    <scope>NUCLEOTIDE SEQUENCE [LARGE SCALE GENOMIC DNA]</scope>
    <source>
        <strain evidence="3 4">CCUG 34287</strain>
    </source>
</reference>
<feature type="region of interest" description="Disordered" evidence="1">
    <location>
        <begin position="93"/>
        <end position="112"/>
    </location>
</feature>
<comment type="caution">
    <text evidence="3">The sequence shown here is derived from an EMBL/GenBank/DDBJ whole genome shotgun (WGS) entry which is preliminary data.</text>
</comment>
<accession>A0A507ZUZ6</accession>
<feature type="compositionally biased region" description="Polar residues" evidence="1">
    <location>
        <begin position="443"/>
        <end position="474"/>
    </location>
</feature>
<feature type="transmembrane region" description="Helical" evidence="2">
    <location>
        <begin position="126"/>
        <end position="148"/>
    </location>
</feature>
<dbReference type="RefSeq" id="WP_141425180.1">
    <property type="nucleotide sequence ID" value="NZ_JASPFB010000024.1"/>
</dbReference>
<keyword evidence="2" id="KW-0472">Membrane</keyword>
<evidence type="ECO:0000313" key="3">
    <source>
        <dbReference type="EMBL" id="TQD41249.1"/>
    </source>
</evidence>
<dbReference type="Gene3D" id="3.10.450.540">
    <property type="match status" value="1"/>
</dbReference>
<feature type="region of interest" description="Disordered" evidence="1">
    <location>
        <begin position="421"/>
        <end position="474"/>
    </location>
</feature>
<feature type="compositionally biased region" description="Basic and acidic residues" evidence="1">
    <location>
        <begin position="63"/>
        <end position="82"/>
    </location>
</feature>
<evidence type="ECO:0000256" key="2">
    <source>
        <dbReference type="SAM" id="Phobius"/>
    </source>
</evidence>
<dbReference type="AlphaFoldDB" id="A0A507ZUZ6"/>